<evidence type="ECO:0000313" key="3">
    <source>
        <dbReference type="Proteomes" id="UP000521943"/>
    </source>
</evidence>
<feature type="signal peptide" evidence="1">
    <location>
        <begin position="1"/>
        <end position="23"/>
    </location>
</feature>
<sequence length="136" mass="14537">MAMPSPSTPVLSSHLWLPTLCRAHSTQSPCCAPCKTDNTEASRAHSGHFEVRVEKGVCNLTHPWSALSLSARSRQPPSGHFELVTKIASMDEDPHGGVARPFLALVRHADGQGGVSTLCILRLTFLSVQVLGQGSL</sequence>
<keyword evidence="3" id="KW-1185">Reference proteome</keyword>
<dbReference type="EMBL" id="JACGCI010000004">
    <property type="protein sequence ID" value="KAF6764268.1"/>
    <property type="molecule type" value="Genomic_DNA"/>
</dbReference>
<protein>
    <submittedName>
        <fullName evidence="2">Uncharacterized protein</fullName>
    </submittedName>
</protein>
<proteinExistence type="predicted"/>
<reference evidence="2 3" key="1">
    <citation type="submission" date="2020-07" db="EMBL/GenBank/DDBJ databases">
        <title>Comparative genomics of pyrophilous fungi reveals a link between fire events and developmental genes.</title>
        <authorList>
            <consortium name="DOE Joint Genome Institute"/>
            <person name="Steindorff A.S."/>
            <person name="Carver A."/>
            <person name="Calhoun S."/>
            <person name="Stillman K."/>
            <person name="Liu H."/>
            <person name="Lipzen A."/>
            <person name="Pangilinan J."/>
            <person name="Labutti K."/>
            <person name="Bruns T.D."/>
            <person name="Grigoriev I.V."/>
        </authorList>
    </citation>
    <scope>NUCLEOTIDE SEQUENCE [LARGE SCALE GENOMIC DNA]</scope>
    <source>
        <strain evidence="2 3">CBS 144469</strain>
    </source>
</reference>
<gene>
    <name evidence="2" type="ORF">DFP72DRAFT_418675</name>
</gene>
<evidence type="ECO:0000313" key="2">
    <source>
        <dbReference type="EMBL" id="KAF6764268.1"/>
    </source>
</evidence>
<dbReference type="AlphaFoldDB" id="A0A8H6MCK6"/>
<accession>A0A8H6MCK6</accession>
<feature type="chain" id="PRO_5034016852" evidence="1">
    <location>
        <begin position="24"/>
        <end position="136"/>
    </location>
</feature>
<dbReference type="Proteomes" id="UP000521943">
    <property type="component" value="Unassembled WGS sequence"/>
</dbReference>
<evidence type="ECO:0000256" key="1">
    <source>
        <dbReference type="SAM" id="SignalP"/>
    </source>
</evidence>
<comment type="caution">
    <text evidence="2">The sequence shown here is derived from an EMBL/GenBank/DDBJ whole genome shotgun (WGS) entry which is preliminary data.</text>
</comment>
<keyword evidence="1" id="KW-0732">Signal</keyword>
<organism evidence="2 3">
    <name type="scientific">Ephemerocybe angulata</name>
    <dbReference type="NCBI Taxonomy" id="980116"/>
    <lineage>
        <taxon>Eukaryota</taxon>
        <taxon>Fungi</taxon>
        <taxon>Dikarya</taxon>
        <taxon>Basidiomycota</taxon>
        <taxon>Agaricomycotina</taxon>
        <taxon>Agaricomycetes</taxon>
        <taxon>Agaricomycetidae</taxon>
        <taxon>Agaricales</taxon>
        <taxon>Agaricineae</taxon>
        <taxon>Psathyrellaceae</taxon>
        <taxon>Ephemerocybe</taxon>
    </lineage>
</organism>
<name>A0A8H6MCK6_9AGAR</name>